<sequence>MWDKPQDWDDLILPSDLQKAWKEWESELPLLSRISLPRAYVPAHADRSVVSRHIHVFSDASERAYGAVSYLRTEDAQGQWPPRRQHSIPRLELCGALSAAQLAQTIKKELSIRTDGTFLWSDSTTVLTWLKSESCRFKVFVSTRIAKIQELTEQSTWRYVDSAQNPADDVTRGKTLAELAMPNRWSQGLTFLLKGPDGWPTWPGVEPKHDTAEYKKLTTCGVINRVDGPETLPVHSLSWRDLVKSVAQELHGAAGREPLSAADYQQAEMTELRHLRAGKALLKNSHILSLSPELDPEEDIIRVGGRLRHAEWLDSAFKHPIVLDPTHSVTKLLIRDYDARLCHPGPERVFAELRHTFWLLRGREAVRKEQHQCEECRRWKSKPLIPKMSDLPEARLRLLLHKPPFFSTGVDCLGPFHCLTTRVVHVDLLHSMDVDSFLMSLRRFIAHRGTPAELYSDRGTNFTAGEKELRESFNSMSSDLQRLLAEQKIDFRFNLPAAPHFGGTWEREIKSVKSALYTVEAIINAKPLGYTSSNVADLDAVTPNVLLMGRLDGSLPPVVYQKSEGLSKQKWHDTPTDLTVNSVVLLMDPQFPRALWPVGRVVKVHQSADGHVRSADVRIKDKIYTWPVARLITLPAIPDHSDDAHGTPVSSD</sequence>
<organism evidence="2 3">
    <name type="scientific">Triplophysa rosa</name>
    <name type="common">Cave loach</name>
    <dbReference type="NCBI Taxonomy" id="992332"/>
    <lineage>
        <taxon>Eukaryota</taxon>
        <taxon>Metazoa</taxon>
        <taxon>Chordata</taxon>
        <taxon>Craniata</taxon>
        <taxon>Vertebrata</taxon>
        <taxon>Euteleostomi</taxon>
        <taxon>Actinopterygii</taxon>
        <taxon>Neopterygii</taxon>
        <taxon>Teleostei</taxon>
        <taxon>Ostariophysi</taxon>
        <taxon>Cypriniformes</taxon>
        <taxon>Nemacheilidae</taxon>
        <taxon>Triplophysa</taxon>
    </lineage>
</organism>
<keyword evidence="3" id="KW-1185">Reference proteome</keyword>
<dbReference type="Gene3D" id="3.30.420.10">
    <property type="entry name" value="Ribonuclease H-like superfamily/Ribonuclease H"/>
    <property type="match status" value="1"/>
</dbReference>
<dbReference type="Proteomes" id="UP001059041">
    <property type="component" value="Unassembled WGS sequence"/>
</dbReference>
<accession>A0A9W7W874</accession>
<feature type="domain" description="Integrase catalytic" evidence="1">
    <location>
        <begin position="379"/>
        <end position="564"/>
    </location>
</feature>
<dbReference type="InterPro" id="IPR008042">
    <property type="entry name" value="Retrotrans_Pao"/>
</dbReference>
<comment type="caution">
    <text evidence="2">The sequence shown here is derived from an EMBL/GenBank/DDBJ whole genome shotgun (WGS) entry which is preliminary data.</text>
</comment>
<dbReference type="InterPro" id="IPR036397">
    <property type="entry name" value="RNaseH_sf"/>
</dbReference>
<dbReference type="Pfam" id="PF05380">
    <property type="entry name" value="Peptidase_A17"/>
    <property type="match status" value="1"/>
</dbReference>
<dbReference type="PANTHER" id="PTHR47331">
    <property type="entry name" value="PHD-TYPE DOMAIN-CONTAINING PROTEIN"/>
    <property type="match status" value="1"/>
</dbReference>
<dbReference type="AlphaFoldDB" id="A0A9W7W874"/>
<dbReference type="SUPFAM" id="SSF53098">
    <property type="entry name" value="Ribonuclease H-like"/>
    <property type="match status" value="1"/>
</dbReference>
<evidence type="ECO:0000313" key="2">
    <source>
        <dbReference type="EMBL" id="KAI7790741.1"/>
    </source>
</evidence>
<gene>
    <name evidence="2" type="ORF">IRJ41_010740</name>
</gene>
<dbReference type="InterPro" id="IPR041588">
    <property type="entry name" value="Integrase_H2C2"/>
</dbReference>
<dbReference type="PROSITE" id="PS50994">
    <property type="entry name" value="INTEGRASE"/>
    <property type="match status" value="1"/>
</dbReference>
<dbReference type="GO" id="GO:0003676">
    <property type="term" value="F:nucleic acid binding"/>
    <property type="evidence" value="ECO:0007669"/>
    <property type="project" value="InterPro"/>
</dbReference>
<dbReference type="InterPro" id="IPR001584">
    <property type="entry name" value="Integrase_cat-core"/>
</dbReference>
<name>A0A9W7W874_TRIRA</name>
<dbReference type="Pfam" id="PF18701">
    <property type="entry name" value="DUF5641"/>
    <property type="match status" value="1"/>
</dbReference>
<protein>
    <recommendedName>
        <fullName evidence="1">Integrase catalytic domain-containing protein</fullName>
    </recommendedName>
</protein>
<proteinExistence type="predicted"/>
<dbReference type="InterPro" id="IPR012337">
    <property type="entry name" value="RNaseH-like_sf"/>
</dbReference>
<reference evidence="2" key="1">
    <citation type="submission" date="2021-02" db="EMBL/GenBank/DDBJ databases">
        <title>Comparative genomics reveals that relaxation of natural selection precedes convergent phenotypic evolution of cavefish.</title>
        <authorList>
            <person name="Peng Z."/>
        </authorList>
    </citation>
    <scope>NUCLEOTIDE SEQUENCE</scope>
    <source>
        <tissue evidence="2">Muscle</tissue>
    </source>
</reference>
<dbReference type="InterPro" id="IPR040676">
    <property type="entry name" value="DUF5641"/>
</dbReference>
<evidence type="ECO:0000259" key="1">
    <source>
        <dbReference type="PROSITE" id="PS50994"/>
    </source>
</evidence>
<dbReference type="Pfam" id="PF17921">
    <property type="entry name" value="Integrase_H2C2"/>
    <property type="match status" value="1"/>
</dbReference>
<dbReference type="EMBL" id="JAFHDT010000026">
    <property type="protein sequence ID" value="KAI7790741.1"/>
    <property type="molecule type" value="Genomic_DNA"/>
</dbReference>
<dbReference type="GO" id="GO:0015074">
    <property type="term" value="P:DNA integration"/>
    <property type="evidence" value="ECO:0007669"/>
    <property type="project" value="InterPro"/>
</dbReference>
<evidence type="ECO:0000313" key="3">
    <source>
        <dbReference type="Proteomes" id="UP001059041"/>
    </source>
</evidence>